<dbReference type="PANTHER" id="PTHR32097:SF15">
    <property type="entry name" value="STRESS RESPONSE PROTEIN SCP2"/>
    <property type="match status" value="1"/>
</dbReference>
<dbReference type="EMBL" id="BMIN01000011">
    <property type="protein sequence ID" value="GGD17595.1"/>
    <property type="molecule type" value="Genomic_DNA"/>
</dbReference>
<dbReference type="Pfam" id="PF02342">
    <property type="entry name" value="TerD"/>
    <property type="match status" value="1"/>
</dbReference>
<keyword evidence="3" id="KW-1185">Reference proteome</keyword>
<comment type="caution">
    <text evidence="2">The sequence shown here is derived from an EMBL/GenBank/DDBJ whole genome shotgun (WGS) entry which is preliminary data.</text>
</comment>
<feature type="domain" description="TerD" evidence="1">
    <location>
        <begin position="1"/>
        <end position="203"/>
    </location>
</feature>
<sequence>MAISLQKGQRVDLTKSNPGLKKVMVGLGWDPVQNSGKKGGLLGALFGGGGGGPEIDCDASVIMLKDDKFVHKGDLVYFGNLKSSDQSITHTGDNLTGAGEGDDEQVFINLDQVSSEYNKLVFVVNIYDAKRRNQDFGMIENAFIRIQNDQNNEELIRFNLTDNHTGKTTLVPGELYRDGKEWKFAAVGEATNDVSLSEIVQKYS</sequence>
<evidence type="ECO:0000313" key="2">
    <source>
        <dbReference type="EMBL" id="GGD17595.1"/>
    </source>
</evidence>
<dbReference type="Proteomes" id="UP000642571">
    <property type="component" value="Unassembled WGS sequence"/>
</dbReference>
<dbReference type="InterPro" id="IPR051324">
    <property type="entry name" value="Stress/Tellurium_Resist"/>
</dbReference>
<dbReference type="RefSeq" id="WP_188654555.1">
    <property type="nucleotide sequence ID" value="NZ_BMIN01000011.1"/>
</dbReference>
<protein>
    <submittedName>
        <fullName evidence="2">Stress response protein SCP2</fullName>
    </submittedName>
</protein>
<organism evidence="2 3">
    <name type="scientific">Pontibacillus salipaludis</name>
    <dbReference type="NCBI Taxonomy" id="1697394"/>
    <lineage>
        <taxon>Bacteria</taxon>
        <taxon>Bacillati</taxon>
        <taxon>Bacillota</taxon>
        <taxon>Bacilli</taxon>
        <taxon>Bacillales</taxon>
        <taxon>Bacillaceae</taxon>
        <taxon>Pontibacillus</taxon>
    </lineage>
</organism>
<gene>
    <name evidence="2" type="primary">yceC</name>
    <name evidence="2" type="ORF">GCM10011389_26710</name>
</gene>
<reference evidence="3" key="1">
    <citation type="journal article" date="2019" name="Int. J. Syst. Evol. Microbiol.">
        <title>The Global Catalogue of Microorganisms (GCM) 10K type strain sequencing project: providing services to taxonomists for standard genome sequencing and annotation.</title>
        <authorList>
            <consortium name="The Broad Institute Genomics Platform"/>
            <consortium name="The Broad Institute Genome Sequencing Center for Infectious Disease"/>
            <person name="Wu L."/>
            <person name="Ma J."/>
        </authorList>
    </citation>
    <scope>NUCLEOTIDE SEQUENCE [LARGE SCALE GENOMIC DNA]</scope>
    <source>
        <strain evidence="3">CGMCC 1.15353</strain>
    </source>
</reference>
<name>A0ABQ1Q8I7_9BACI</name>
<proteinExistence type="predicted"/>
<accession>A0ABQ1Q8I7</accession>
<evidence type="ECO:0000259" key="1">
    <source>
        <dbReference type="Pfam" id="PF02342"/>
    </source>
</evidence>
<dbReference type="Gene3D" id="2.60.60.30">
    <property type="entry name" value="sav2460 like domains"/>
    <property type="match status" value="1"/>
</dbReference>
<dbReference type="PANTHER" id="PTHR32097">
    <property type="entry name" value="CAMP-BINDING PROTEIN 1-RELATED"/>
    <property type="match status" value="1"/>
</dbReference>
<dbReference type="InterPro" id="IPR003325">
    <property type="entry name" value="TerD"/>
</dbReference>
<evidence type="ECO:0000313" key="3">
    <source>
        <dbReference type="Proteomes" id="UP000642571"/>
    </source>
</evidence>
<dbReference type="CDD" id="cd06974">
    <property type="entry name" value="TerD_like"/>
    <property type="match status" value="1"/>
</dbReference>